<organism evidence="2 3">
    <name type="scientific">Methylomonas koyamae</name>
    <dbReference type="NCBI Taxonomy" id="702114"/>
    <lineage>
        <taxon>Bacteria</taxon>
        <taxon>Pseudomonadati</taxon>
        <taxon>Pseudomonadota</taxon>
        <taxon>Gammaproteobacteria</taxon>
        <taxon>Methylococcales</taxon>
        <taxon>Methylococcaceae</taxon>
        <taxon>Methylomonas</taxon>
    </lineage>
</organism>
<dbReference type="EMBL" id="LUUJ01000110">
    <property type="protein sequence ID" value="OAI12233.1"/>
    <property type="molecule type" value="Genomic_DNA"/>
</dbReference>
<name>A0A177N424_9GAMM</name>
<dbReference type="AlphaFoldDB" id="A0A177N424"/>
<accession>A0A177N424</accession>
<reference evidence="2 3" key="1">
    <citation type="submission" date="2016-03" db="EMBL/GenBank/DDBJ databases">
        <authorList>
            <person name="Ploux O."/>
        </authorList>
    </citation>
    <scope>NUCLEOTIDE SEQUENCE [LARGE SCALE GENOMIC DNA]</scope>
    <source>
        <strain evidence="2 3">R-45378</strain>
    </source>
</reference>
<gene>
    <name evidence="2" type="ORF">A1507_01690</name>
</gene>
<feature type="region of interest" description="Disordered" evidence="1">
    <location>
        <begin position="29"/>
        <end position="66"/>
    </location>
</feature>
<comment type="caution">
    <text evidence="2">The sequence shown here is derived from an EMBL/GenBank/DDBJ whole genome shotgun (WGS) entry which is preliminary data.</text>
</comment>
<feature type="compositionally biased region" description="Polar residues" evidence="1">
    <location>
        <begin position="93"/>
        <end position="106"/>
    </location>
</feature>
<protein>
    <submittedName>
        <fullName evidence="2">Uncharacterized protein</fullName>
    </submittedName>
</protein>
<sequence>MALREIRKLSGGIAIPMVFLGNPDVAESVRRSDAGARKPGNRHSGRDSRREGSLEARVQGTGCPRPAGMTALVYNDERLAVATQTLPRAVDSSGGTWAQSRTAGAG</sequence>
<feature type="compositionally biased region" description="Basic and acidic residues" evidence="1">
    <location>
        <begin position="44"/>
        <end position="54"/>
    </location>
</feature>
<feature type="region of interest" description="Disordered" evidence="1">
    <location>
        <begin position="87"/>
        <end position="106"/>
    </location>
</feature>
<evidence type="ECO:0000313" key="3">
    <source>
        <dbReference type="Proteomes" id="UP000077857"/>
    </source>
</evidence>
<evidence type="ECO:0000313" key="2">
    <source>
        <dbReference type="EMBL" id="OAI12233.1"/>
    </source>
</evidence>
<evidence type="ECO:0000256" key="1">
    <source>
        <dbReference type="SAM" id="MobiDB-lite"/>
    </source>
</evidence>
<dbReference type="Proteomes" id="UP000077857">
    <property type="component" value="Unassembled WGS sequence"/>
</dbReference>
<proteinExistence type="predicted"/>